<dbReference type="Proteomes" id="UP000007468">
    <property type="component" value="Chromosome"/>
</dbReference>
<feature type="transmembrane region" description="Helical" evidence="1">
    <location>
        <begin position="64"/>
        <end position="82"/>
    </location>
</feature>
<protein>
    <recommendedName>
        <fullName evidence="4">TrbL/VirB6 plasmid conjugal transfer protein</fullName>
    </recommendedName>
</protein>
<organism evidence="2 3">
    <name type="scientific">Filifactor alocis (strain ATCC 35896 / CCUG 47790 / D40 B5)</name>
    <name type="common">Fusobacterium alocis</name>
    <dbReference type="NCBI Taxonomy" id="546269"/>
    <lineage>
        <taxon>Bacteria</taxon>
        <taxon>Bacillati</taxon>
        <taxon>Bacillota</taxon>
        <taxon>Clostridia</taxon>
        <taxon>Peptostreptococcales</taxon>
        <taxon>Filifactoraceae</taxon>
        <taxon>Filifactor</taxon>
    </lineage>
</organism>
<dbReference type="InterPro" id="IPR045798">
    <property type="entry name" value="TrbL_Firmicutes"/>
</dbReference>
<keyword evidence="1" id="KW-0812">Transmembrane</keyword>
<keyword evidence="3" id="KW-1185">Reference proteome</keyword>
<accession>D6GRM9</accession>
<dbReference type="OrthoDB" id="9805295at2"/>
<feature type="transmembrane region" description="Helical" evidence="1">
    <location>
        <begin position="259"/>
        <end position="276"/>
    </location>
</feature>
<dbReference type="STRING" id="546269.HMPREF0389_00235"/>
<evidence type="ECO:0008006" key="4">
    <source>
        <dbReference type="Google" id="ProtNLM"/>
    </source>
</evidence>
<reference evidence="3" key="1">
    <citation type="submission" date="2010-12" db="EMBL/GenBank/DDBJ databases">
        <title>The genome sequence of Filifactor alocis strain ATCC 35896.</title>
        <authorList>
            <consortium name="The Broad Institute Genome Sequencing Platform"/>
            <person name="Ward D."/>
            <person name="Earl A."/>
            <person name="Feldgarden M."/>
            <person name="Young S.K."/>
            <person name="Gargeya S."/>
            <person name="Zeng Q."/>
            <person name="Alvarado L."/>
            <person name="Berlin A."/>
            <person name="Bochicchio J."/>
            <person name="Chapman S.B."/>
            <person name="Chen Z."/>
            <person name="Freedman E."/>
            <person name="Gellesch M."/>
            <person name="Goldberg J."/>
            <person name="Griggs A."/>
            <person name="Gujja S."/>
            <person name="Heilman E."/>
            <person name="Heiman D."/>
            <person name="Howarth C."/>
            <person name="Mehta T."/>
            <person name="Neiman D."/>
            <person name="Pearson M."/>
            <person name="Roberts A."/>
            <person name="Saif S."/>
            <person name="Shea T."/>
            <person name="Shenoy N."/>
            <person name="Sisk P."/>
            <person name="Stolte C."/>
            <person name="Sykes S."/>
            <person name="White J."/>
            <person name="Yandava C."/>
            <person name="Izard J."/>
            <person name="Blanton J.M."/>
            <person name="Baranova O.V."/>
            <person name="Tanner A.C."/>
            <person name="Dewhirst F.E."/>
            <person name="Haas B."/>
            <person name="Nusbaum C."/>
            <person name="Birren B."/>
        </authorList>
    </citation>
    <scope>NUCLEOTIDE SEQUENCE [LARGE SCALE GENOMIC DNA]</scope>
    <source>
        <strain evidence="3">ATCC 35896 / D40 B5</strain>
    </source>
</reference>
<dbReference type="RefSeq" id="WP_014262070.1">
    <property type="nucleotide sequence ID" value="NC_016630.1"/>
</dbReference>
<dbReference type="eggNOG" id="ENOG502Z81B">
    <property type="taxonomic scope" value="Bacteria"/>
</dbReference>
<gene>
    <name evidence="2" type="ordered locus">HMPREF0389_00235</name>
</gene>
<dbReference type="AlphaFoldDB" id="D6GRM9"/>
<sequence>MDYIIDQFNQWIKDFLIGCITNNLSGLFDTVNTKVGEIAVEVGKTPSGWNGGVLSMIHSVSDTVIIPIAGMILAFVLTYELIQMLIDRNNLHEVDSWIFFKWIFKSFVAIYLVTHTFEMVMAVFDVAQHVVSGSQGVISSQTSIDIASAISDLETTLQGMDIGELFGLCMETLLIRFTMNIMSWCVFIIIYGRMIEIFLYCSLGPIPLATMANRDWGQMGQNYLRALFALGFQGFFILICVGIYAVMVKAITTSADIHAAVWAVAGYTVLLCFSLFKTASLSKSIFNAH</sequence>
<dbReference type="KEGG" id="faa:HMPREF0389_00235"/>
<feature type="transmembrane region" description="Helical" evidence="1">
    <location>
        <begin position="102"/>
        <end position="124"/>
    </location>
</feature>
<keyword evidence="1" id="KW-1133">Transmembrane helix</keyword>
<dbReference type="PATRIC" id="fig|546269.5.peg.424"/>
<dbReference type="EMBL" id="CP002390">
    <property type="protein sequence ID" value="EFE28320.1"/>
    <property type="molecule type" value="Genomic_DNA"/>
</dbReference>
<feature type="transmembrane region" description="Helical" evidence="1">
    <location>
        <begin position="181"/>
        <end position="203"/>
    </location>
</feature>
<evidence type="ECO:0000313" key="3">
    <source>
        <dbReference type="Proteomes" id="UP000007468"/>
    </source>
</evidence>
<name>D6GRM9_FILAD</name>
<feature type="transmembrane region" description="Helical" evidence="1">
    <location>
        <begin position="223"/>
        <end position="247"/>
    </location>
</feature>
<proteinExistence type="predicted"/>
<evidence type="ECO:0000313" key="2">
    <source>
        <dbReference type="EMBL" id="EFE28320.1"/>
    </source>
</evidence>
<evidence type="ECO:0000256" key="1">
    <source>
        <dbReference type="SAM" id="Phobius"/>
    </source>
</evidence>
<keyword evidence="1" id="KW-0472">Membrane</keyword>
<dbReference type="Pfam" id="PF19478">
    <property type="entry name" value="TrbL_2"/>
    <property type="match status" value="1"/>
</dbReference>